<dbReference type="Proteomes" id="UP000539175">
    <property type="component" value="Unassembled WGS sequence"/>
</dbReference>
<proteinExistence type="predicted"/>
<sequence>MDLSLPMGPPQGVVALLAIQRLAELRVANRNTRRLLDQGGQEVGRAHYPLFIVLHSAWLAALFLLIPADAPIVWPLVALLIPLQLMRYWVIRTLGPYWTTRIITLPRAPLVQGGPFRFLRHPNYCVVVAEIAAVPLAFGAWRLALVFSLANALLLAHRIRVEESALASRRGVVPQT</sequence>
<dbReference type="RefSeq" id="WP_184806580.1">
    <property type="nucleotide sequence ID" value="NZ_JACIIZ010000016.1"/>
</dbReference>
<evidence type="ECO:0000256" key="2">
    <source>
        <dbReference type="ARBA" id="ARBA00022692"/>
    </source>
</evidence>
<gene>
    <name evidence="5" type="ORF">FHS74_004913</name>
</gene>
<reference evidence="5 6" key="1">
    <citation type="submission" date="2020-08" db="EMBL/GenBank/DDBJ databases">
        <title>Genomic Encyclopedia of Type Strains, Phase IV (KMG-IV): sequencing the most valuable type-strain genomes for metagenomic binning, comparative biology and taxonomic classification.</title>
        <authorList>
            <person name="Goeker M."/>
        </authorList>
    </citation>
    <scope>NUCLEOTIDE SEQUENCE [LARGE SCALE GENOMIC DNA]</scope>
    <source>
        <strain evidence="5 6">DSM 22198</strain>
    </source>
</reference>
<evidence type="ECO:0000256" key="1">
    <source>
        <dbReference type="ARBA" id="ARBA00004141"/>
    </source>
</evidence>
<name>A0A7X0B2S8_9PROT</name>
<keyword evidence="6" id="KW-1185">Reference proteome</keyword>
<dbReference type="GO" id="GO:0032259">
    <property type="term" value="P:methylation"/>
    <property type="evidence" value="ECO:0007669"/>
    <property type="project" value="UniProtKB-KW"/>
</dbReference>
<dbReference type="AlphaFoldDB" id="A0A7X0B2S8"/>
<dbReference type="GO" id="GO:0004671">
    <property type="term" value="F:protein C-terminal S-isoprenylcysteine carboxyl O-methyltransferase activity"/>
    <property type="evidence" value="ECO:0007669"/>
    <property type="project" value="InterPro"/>
</dbReference>
<dbReference type="PANTHER" id="PTHR43847:SF1">
    <property type="entry name" value="BLL3993 PROTEIN"/>
    <property type="match status" value="1"/>
</dbReference>
<evidence type="ECO:0000313" key="5">
    <source>
        <dbReference type="EMBL" id="MBB6254327.1"/>
    </source>
</evidence>
<dbReference type="InterPro" id="IPR007269">
    <property type="entry name" value="ICMT_MeTrfase"/>
</dbReference>
<protein>
    <submittedName>
        <fullName evidence="5">Methyltransferase</fullName>
    </submittedName>
</protein>
<dbReference type="Gene3D" id="1.20.120.1630">
    <property type="match status" value="1"/>
</dbReference>
<dbReference type="PANTHER" id="PTHR43847">
    <property type="entry name" value="BLL3993 PROTEIN"/>
    <property type="match status" value="1"/>
</dbReference>
<evidence type="ECO:0000256" key="3">
    <source>
        <dbReference type="ARBA" id="ARBA00022989"/>
    </source>
</evidence>
<keyword evidence="5" id="KW-0808">Transferase</keyword>
<evidence type="ECO:0000256" key="4">
    <source>
        <dbReference type="ARBA" id="ARBA00023136"/>
    </source>
</evidence>
<organism evidence="5 6">
    <name type="scientific">Nitrospirillum iridis</name>
    <dbReference type="NCBI Taxonomy" id="765888"/>
    <lineage>
        <taxon>Bacteria</taxon>
        <taxon>Pseudomonadati</taxon>
        <taxon>Pseudomonadota</taxon>
        <taxon>Alphaproteobacteria</taxon>
        <taxon>Rhodospirillales</taxon>
        <taxon>Azospirillaceae</taxon>
        <taxon>Nitrospirillum</taxon>
    </lineage>
</organism>
<comment type="subcellular location">
    <subcellularLocation>
        <location evidence="1">Membrane</location>
        <topology evidence="1">Multi-pass membrane protein</topology>
    </subcellularLocation>
</comment>
<comment type="caution">
    <text evidence="5">The sequence shown here is derived from an EMBL/GenBank/DDBJ whole genome shotgun (WGS) entry which is preliminary data.</text>
</comment>
<accession>A0A7X0B2S8</accession>
<dbReference type="InterPro" id="IPR052527">
    <property type="entry name" value="Metal_cation-efflux_comp"/>
</dbReference>
<keyword evidence="5" id="KW-0489">Methyltransferase</keyword>
<keyword evidence="4" id="KW-0472">Membrane</keyword>
<evidence type="ECO:0000313" key="6">
    <source>
        <dbReference type="Proteomes" id="UP000539175"/>
    </source>
</evidence>
<keyword evidence="3" id="KW-1133">Transmembrane helix</keyword>
<keyword evidence="2" id="KW-0812">Transmembrane</keyword>
<dbReference type="Pfam" id="PF04140">
    <property type="entry name" value="ICMT"/>
    <property type="match status" value="1"/>
</dbReference>
<dbReference type="GO" id="GO:0016020">
    <property type="term" value="C:membrane"/>
    <property type="evidence" value="ECO:0007669"/>
    <property type="project" value="UniProtKB-SubCell"/>
</dbReference>
<dbReference type="EMBL" id="JACIIZ010000016">
    <property type="protein sequence ID" value="MBB6254327.1"/>
    <property type="molecule type" value="Genomic_DNA"/>
</dbReference>